<reference evidence="2 3" key="1">
    <citation type="submission" date="2019-07" db="EMBL/GenBank/DDBJ databases">
        <title>Draft genome assembly of a fouling barnacle, Amphibalanus amphitrite (Darwin, 1854): The first reference genome for Thecostraca.</title>
        <authorList>
            <person name="Kim W."/>
        </authorList>
    </citation>
    <scope>NUCLEOTIDE SEQUENCE [LARGE SCALE GENOMIC DNA]</scope>
    <source>
        <strain evidence="2">SNU_AA5</strain>
        <tissue evidence="2">Soma without cirri and trophi</tissue>
    </source>
</reference>
<feature type="compositionally biased region" description="Basic and acidic residues" evidence="1">
    <location>
        <begin position="156"/>
        <end position="166"/>
    </location>
</feature>
<feature type="compositionally biased region" description="Pro residues" evidence="1">
    <location>
        <begin position="125"/>
        <end position="134"/>
    </location>
</feature>
<evidence type="ECO:0000313" key="3">
    <source>
        <dbReference type="Proteomes" id="UP000440578"/>
    </source>
</evidence>
<dbReference type="EMBL" id="VIIS01001551">
    <property type="protein sequence ID" value="KAF0296541.1"/>
    <property type="molecule type" value="Genomic_DNA"/>
</dbReference>
<sequence length="638" mass="67773">MSVSVIPQCACRSPQMATLNRPATVSSEQLEAWRAARRQKLAERILRGRQGSADAAAAAACLGLGAERQRGSAPSRPRAVASRVLQPRPTAAAPSSDDGARKRPIGAATASTSAQRPSGAAAARPPVPEGPPPTVGGIRLNKAAQRRLTLIQARRQQAERDAERRTTLAAPPAGRPAARRPPPVPAGPRRQTFAGARPAPPAAARRPAVPRRSPPAPTRRSPRTVPGSAPRVTAVKAGLSKQRLAALAKPKQPAQRKTSPPRAARIVKPVQRRATVAPSVGGSLAPPAGLPNTMRRSLSAMHRSRSTSDRSVAVHRPAASVAAVPREDELDTAGATGGARSRPSATPARGLPSASRPRLPTEQTLQERLEQWLARRGKQLSSFKHLHCFGSELTQPTPSRAQAAKARRSVAPRVQLDPGSPPLRELGLPSDQVVSWLERLSRDPVSAGRARYWLCRASAAERDGQLDTVLHCFRQASHAQAEPVAELISGLENFVKRAASAPAAPGTPQEASEDAENAPPPADVDGTPGPGRRRRAETRTPRRPLLDRSNVFDSSVIKYALVDDETVLKKLAALRLGAAGEAPSGILSVITPVRRSTRQRSAKLLANPHMALFDSVEAISESLRRSALFRKNSALMSP</sequence>
<feature type="compositionally biased region" description="Low complexity" evidence="1">
    <location>
        <begin position="202"/>
        <end position="211"/>
    </location>
</feature>
<feature type="region of interest" description="Disordered" evidence="1">
    <location>
        <begin position="499"/>
        <end position="543"/>
    </location>
</feature>
<evidence type="ECO:0000313" key="2">
    <source>
        <dbReference type="EMBL" id="KAF0296541.1"/>
    </source>
</evidence>
<organism evidence="2 3">
    <name type="scientific">Amphibalanus amphitrite</name>
    <name type="common">Striped barnacle</name>
    <name type="synonym">Balanus amphitrite</name>
    <dbReference type="NCBI Taxonomy" id="1232801"/>
    <lineage>
        <taxon>Eukaryota</taxon>
        <taxon>Metazoa</taxon>
        <taxon>Ecdysozoa</taxon>
        <taxon>Arthropoda</taxon>
        <taxon>Crustacea</taxon>
        <taxon>Multicrustacea</taxon>
        <taxon>Cirripedia</taxon>
        <taxon>Thoracica</taxon>
        <taxon>Thoracicalcarea</taxon>
        <taxon>Balanomorpha</taxon>
        <taxon>Balanoidea</taxon>
        <taxon>Balanidae</taxon>
        <taxon>Amphibalaninae</taxon>
        <taxon>Amphibalanus</taxon>
    </lineage>
</organism>
<feature type="region of interest" description="Disordered" evidence="1">
    <location>
        <begin position="392"/>
        <end position="426"/>
    </location>
</feature>
<gene>
    <name evidence="2" type="ORF">FJT64_006020</name>
</gene>
<accession>A0A6A4W3W9</accession>
<evidence type="ECO:0000256" key="1">
    <source>
        <dbReference type="SAM" id="MobiDB-lite"/>
    </source>
</evidence>
<feature type="region of interest" description="Disordered" evidence="1">
    <location>
        <begin position="67"/>
        <end position="138"/>
    </location>
</feature>
<evidence type="ECO:0008006" key="4">
    <source>
        <dbReference type="Google" id="ProtNLM"/>
    </source>
</evidence>
<dbReference type="AlphaFoldDB" id="A0A6A4W3W9"/>
<comment type="caution">
    <text evidence="2">The sequence shown here is derived from an EMBL/GenBank/DDBJ whole genome shotgun (WGS) entry which is preliminary data.</text>
</comment>
<dbReference type="OrthoDB" id="6350539at2759"/>
<name>A0A6A4W3W9_AMPAM</name>
<protein>
    <recommendedName>
        <fullName evidence="4">Cytoskeleton-associated protein 2-like</fullName>
    </recommendedName>
</protein>
<dbReference type="Proteomes" id="UP000440578">
    <property type="component" value="Unassembled WGS sequence"/>
</dbReference>
<feature type="region of interest" description="Disordered" evidence="1">
    <location>
        <begin position="154"/>
        <end position="363"/>
    </location>
</feature>
<keyword evidence="3" id="KW-1185">Reference proteome</keyword>
<proteinExistence type="predicted"/>